<keyword evidence="3" id="KW-1185">Reference proteome</keyword>
<name>S7RM43_GLOTA</name>
<gene>
    <name evidence="2" type="ORF">GLOTRDRAFT_129733</name>
</gene>
<dbReference type="GeneID" id="19301998"/>
<dbReference type="Proteomes" id="UP000030669">
    <property type="component" value="Unassembled WGS sequence"/>
</dbReference>
<dbReference type="AlphaFoldDB" id="S7RM43"/>
<dbReference type="RefSeq" id="XP_007866572.1">
    <property type="nucleotide sequence ID" value="XM_007868381.1"/>
</dbReference>
<reference evidence="2 3" key="1">
    <citation type="journal article" date="2012" name="Science">
        <title>The Paleozoic origin of enzymatic lignin decomposition reconstructed from 31 fungal genomes.</title>
        <authorList>
            <person name="Floudas D."/>
            <person name="Binder M."/>
            <person name="Riley R."/>
            <person name="Barry K."/>
            <person name="Blanchette R.A."/>
            <person name="Henrissat B."/>
            <person name="Martinez A.T."/>
            <person name="Otillar R."/>
            <person name="Spatafora J.W."/>
            <person name="Yadav J.S."/>
            <person name="Aerts A."/>
            <person name="Benoit I."/>
            <person name="Boyd A."/>
            <person name="Carlson A."/>
            <person name="Copeland A."/>
            <person name="Coutinho P.M."/>
            <person name="de Vries R.P."/>
            <person name="Ferreira P."/>
            <person name="Findley K."/>
            <person name="Foster B."/>
            <person name="Gaskell J."/>
            <person name="Glotzer D."/>
            <person name="Gorecki P."/>
            <person name="Heitman J."/>
            <person name="Hesse C."/>
            <person name="Hori C."/>
            <person name="Igarashi K."/>
            <person name="Jurgens J.A."/>
            <person name="Kallen N."/>
            <person name="Kersten P."/>
            <person name="Kohler A."/>
            <person name="Kuees U."/>
            <person name="Kumar T.K.A."/>
            <person name="Kuo A."/>
            <person name="LaButti K."/>
            <person name="Larrondo L.F."/>
            <person name="Lindquist E."/>
            <person name="Ling A."/>
            <person name="Lombard V."/>
            <person name="Lucas S."/>
            <person name="Lundell T."/>
            <person name="Martin R."/>
            <person name="McLaughlin D.J."/>
            <person name="Morgenstern I."/>
            <person name="Morin E."/>
            <person name="Murat C."/>
            <person name="Nagy L.G."/>
            <person name="Nolan M."/>
            <person name="Ohm R.A."/>
            <person name="Patyshakuliyeva A."/>
            <person name="Rokas A."/>
            <person name="Ruiz-Duenas F.J."/>
            <person name="Sabat G."/>
            <person name="Salamov A."/>
            <person name="Samejima M."/>
            <person name="Schmutz J."/>
            <person name="Slot J.C."/>
            <person name="St John F."/>
            <person name="Stenlid J."/>
            <person name="Sun H."/>
            <person name="Sun S."/>
            <person name="Syed K."/>
            <person name="Tsang A."/>
            <person name="Wiebenga A."/>
            <person name="Young D."/>
            <person name="Pisabarro A."/>
            <person name="Eastwood D.C."/>
            <person name="Martin F."/>
            <person name="Cullen D."/>
            <person name="Grigoriev I.V."/>
            <person name="Hibbett D.S."/>
        </authorList>
    </citation>
    <scope>NUCLEOTIDE SEQUENCE [LARGE SCALE GENOMIC DNA]</scope>
    <source>
        <strain evidence="2 3">ATCC 11539</strain>
    </source>
</reference>
<proteinExistence type="predicted"/>
<accession>S7RM43</accession>
<protein>
    <submittedName>
        <fullName evidence="2">Uncharacterized protein</fullName>
    </submittedName>
</protein>
<dbReference type="KEGG" id="gtr:GLOTRDRAFT_129733"/>
<sequence>MSNAVPHDRIDWLPTGYRLRARREEKRKYTHVLDARYAPRLYATPDECFGGSSEWRGDGSRSLPQSTPAVHSITQPPQTAMERSARLANSLQLLRCFWLSKLHLPRGVVPSLEDEEGSERDPRLTLRNDVPTLLCTGEQGRSVAVSMENTEEEGLRLTLATAADPLDSERRAAERRAT</sequence>
<feature type="compositionally biased region" description="Polar residues" evidence="1">
    <location>
        <begin position="62"/>
        <end position="72"/>
    </location>
</feature>
<organism evidence="2 3">
    <name type="scientific">Gloeophyllum trabeum (strain ATCC 11539 / FP-39264 / Madison 617)</name>
    <name type="common">Brown rot fungus</name>
    <dbReference type="NCBI Taxonomy" id="670483"/>
    <lineage>
        <taxon>Eukaryota</taxon>
        <taxon>Fungi</taxon>
        <taxon>Dikarya</taxon>
        <taxon>Basidiomycota</taxon>
        <taxon>Agaricomycotina</taxon>
        <taxon>Agaricomycetes</taxon>
        <taxon>Gloeophyllales</taxon>
        <taxon>Gloeophyllaceae</taxon>
        <taxon>Gloeophyllum</taxon>
    </lineage>
</organism>
<evidence type="ECO:0000313" key="2">
    <source>
        <dbReference type="EMBL" id="EPQ55460.1"/>
    </source>
</evidence>
<dbReference type="HOGENOM" id="CLU_1510772_0_0_1"/>
<evidence type="ECO:0000313" key="3">
    <source>
        <dbReference type="Proteomes" id="UP000030669"/>
    </source>
</evidence>
<feature type="region of interest" description="Disordered" evidence="1">
    <location>
        <begin position="53"/>
        <end position="72"/>
    </location>
</feature>
<dbReference type="EMBL" id="KB469302">
    <property type="protein sequence ID" value="EPQ55460.1"/>
    <property type="molecule type" value="Genomic_DNA"/>
</dbReference>
<evidence type="ECO:0000256" key="1">
    <source>
        <dbReference type="SAM" id="MobiDB-lite"/>
    </source>
</evidence>